<name>A0A371FH03_MUCPR</name>
<comment type="caution">
    <text evidence="2">The sequence shown here is derived from an EMBL/GenBank/DDBJ whole genome shotgun (WGS) entry which is preliminary data.</text>
</comment>
<feature type="region of interest" description="Disordered" evidence="1">
    <location>
        <begin position="1"/>
        <end position="28"/>
    </location>
</feature>
<dbReference type="Proteomes" id="UP000257109">
    <property type="component" value="Unassembled WGS sequence"/>
</dbReference>
<dbReference type="EMBL" id="QJKJ01009144">
    <property type="protein sequence ID" value="RDX77541.1"/>
    <property type="molecule type" value="Genomic_DNA"/>
</dbReference>
<feature type="non-terminal residue" evidence="2">
    <location>
        <position position="1"/>
    </location>
</feature>
<feature type="compositionally biased region" description="Basic residues" evidence="1">
    <location>
        <begin position="11"/>
        <end position="28"/>
    </location>
</feature>
<keyword evidence="3" id="KW-1185">Reference proteome</keyword>
<gene>
    <name evidence="2" type="ORF">CR513_42325</name>
</gene>
<feature type="compositionally biased region" description="Basic and acidic residues" evidence="1">
    <location>
        <begin position="1"/>
        <end position="10"/>
    </location>
</feature>
<dbReference type="AlphaFoldDB" id="A0A371FH03"/>
<sequence>MGEQLHEAHQRNKGHNASRIKKKKPFIKKKKKSLMATWEDLDLSSSKDEDEEANICLMEDTPYDDNDDDECVLNTYDKRRVYVLRSPSKERKLGYLRRIGKHPFSSIDNVLFVKGLKHNLMSIRQLYESGYDVSFNKGECIVKDYKDRQIRGSFEFKNIVSTSRYLELLHIDFFFWPIRTSQLGGKHYGLMTTLHGYRLCYLRTRMSLLRSSLYYTNVFKMKKEEAINTTSYLRNKIYIRPILEKTPYELWKVCKSRTLKVKESIHVKFNDCKPDKELLELNDSLAYLNLGDLKTPSKEHCLDNEPKVDKVAIS</sequence>
<reference evidence="2" key="1">
    <citation type="submission" date="2018-05" db="EMBL/GenBank/DDBJ databases">
        <title>Draft genome of Mucuna pruriens seed.</title>
        <authorList>
            <person name="Nnadi N.E."/>
            <person name="Vos R."/>
            <person name="Hasami M.H."/>
            <person name="Devisetty U.K."/>
            <person name="Aguiy J.C."/>
        </authorList>
    </citation>
    <scope>NUCLEOTIDE SEQUENCE [LARGE SCALE GENOMIC DNA]</scope>
    <source>
        <strain evidence="2">JCA_2017</strain>
    </source>
</reference>
<accession>A0A371FH03</accession>
<evidence type="ECO:0000313" key="2">
    <source>
        <dbReference type="EMBL" id="RDX77541.1"/>
    </source>
</evidence>
<organism evidence="2 3">
    <name type="scientific">Mucuna pruriens</name>
    <name type="common">Velvet bean</name>
    <name type="synonym">Dolichos pruriens</name>
    <dbReference type="NCBI Taxonomy" id="157652"/>
    <lineage>
        <taxon>Eukaryota</taxon>
        <taxon>Viridiplantae</taxon>
        <taxon>Streptophyta</taxon>
        <taxon>Embryophyta</taxon>
        <taxon>Tracheophyta</taxon>
        <taxon>Spermatophyta</taxon>
        <taxon>Magnoliopsida</taxon>
        <taxon>eudicotyledons</taxon>
        <taxon>Gunneridae</taxon>
        <taxon>Pentapetalae</taxon>
        <taxon>rosids</taxon>
        <taxon>fabids</taxon>
        <taxon>Fabales</taxon>
        <taxon>Fabaceae</taxon>
        <taxon>Papilionoideae</taxon>
        <taxon>50 kb inversion clade</taxon>
        <taxon>NPAAA clade</taxon>
        <taxon>indigoferoid/millettioid clade</taxon>
        <taxon>Phaseoleae</taxon>
        <taxon>Mucuna</taxon>
    </lineage>
</organism>
<evidence type="ECO:0000256" key="1">
    <source>
        <dbReference type="SAM" id="MobiDB-lite"/>
    </source>
</evidence>
<protein>
    <submittedName>
        <fullName evidence="2">Uncharacterized protein</fullName>
    </submittedName>
</protein>
<proteinExistence type="predicted"/>
<evidence type="ECO:0000313" key="3">
    <source>
        <dbReference type="Proteomes" id="UP000257109"/>
    </source>
</evidence>